<comment type="caution">
    <text evidence="1">The sequence shown here is derived from an EMBL/GenBank/DDBJ whole genome shotgun (WGS) entry which is preliminary data.</text>
</comment>
<keyword evidence="2" id="KW-1185">Reference proteome</keyword>
<organism evidence="1 2">
    <name type="scientific">Brassica cretica</name>
    <name type="common">Mustard</name>
    <dbReference type="NCBI Taxonomy" id="69181"/>
    <lineage>
        <taxon>Eukaryota</taxon>
        <taxon>Viridiplantae</taxon>
        <taxon>Streptophyta</taxon>
        <taxon>Embryophyta</taxon>
        <taxon>Tracheophyta</taxon>
        <taxon>Spermatophyta</taxon>
        <taxon>Magnoliopsida</taxon>
        <taxon>eudicotyledons</taxon>
        <taxon>Gunneridae</taxon>
        <taxon>Pentapetalae</taxon>
        <taxon>rosids</taxon>
        <taxon>malvids</taxon>
        <taxon>Brassicales</taxon>
        <taxon>Brassicaceae</taxon>
        <taxon>Brassiceae</taxon>
        <taxon>Brassica</taxon>
    </lineage>
</organism>
<evidence type="ECO:0000313" key="2">
    <source>
        <dbReference type="Proteomes" id="UP000266723"/>
    </source>
</evidence>
<protein>
    <submittedName>
        <fullName evidence="1">Uncharacterized protein</fullName>
    </submittedName>
</protein>
<evidence type="ECO:0000313" key="1">
    <source>
        <dbReference type="EMBL" id="KAF3515671.1"/>
    </source>
</evidence>
<dbReference type="Proteomes" id="UP000266723">
    <property type="component" value="Unassembled WGS sequence"/>
</dbReference>
<name>A0ABQ7ANL2_BRACR</name>
<proteinExistence type="predicted"/>
<accession>A0ABQ7ANL2</accession>
<sequence length="67" mass="7614">MKKKKKSSSSSESPLSFCRYRTTSFSTLWLGSLESVIQIYLCQSWLRLASRPHEHSSEDPRSTSTSA</sequence>
<gene>
    <name evidence="1" type="ORF">DY000_02062566</name>
</gene>
<dbReference type="EMBL" id="QGKV02001556">
    <property type="protein sequence ID" value="KAF3515671.1"/>
    <property type="molecule type" value="Genomic_DNA"/>
</dbReference>
<reference evidence="1 2" key="1">
    <citation type="journal article" date="2020" name="BMC Genomics">
        <title>Intraspecific diversification of the crop wild relative Brassica cretica Lam. using demographic model selection.</title>
        <authorList>
            <person name="Kioukis A."/>
            <person name="Michalopoulou V.A."/>
            <person name="Briers L."/>
            <person name="Pirintsos S."/>
            <person name="Studholme D.J."/>
            <person name="Pavlidis P."/>
            <person name="Sarris P.F."/>
        </authorList>
    </citation>
    <scope>NUCLEOTIDE SEQUENCE [LARGE SCALE GENOMIC DNA]</scope>
    <source>
        <strain evidence="2">cv. PFS-1207/04</strain>
    </source>
</reference>